<dbReference type="OrthoDB" id="544191at2759"/>
<dbReference type="EMBL" id="JAEHOE010000023">
    <property type="protein sequence ID" value="KAG2495734.1"/>
    <property type="molecule type" value="Genomic_DNA"/>
</dbReference>
<dbReference type="AlphaFoldDB" id="A0A835Y5W5"/>
<feature type="compositionally biased region" description="Low complexity" evidence="1">
    <location>
        <begin position="138"/>
        <end position="169"/>
    </location>
</feature>
<accession>A0A835Y5W5</accession>
<evidence type="ECO:0000313" key="3">
    <source>
        <dbReference type="Proteomes" id="UP000612055"/>
    </source>
</evidence>
<feature type="compositionally biased region" description="Low complexity" evidence="1">
    <location>
        <begin position="93"/>
        <end position="108"/>
    </location>
</feature>
<organism evidence="2 3">
    <name type="scientific">Edaphochlamys debaryana</name>
    <dbReference type="NCBI Taxonomy" id="47281"/>
    <lineage>
        <taxon>Eukaryota</taxon>
        <taxon>Viridiplantae</taxon>
        <taxon>Chlorophyta</taxon>
        <taxon>core chlorophytes</taxon>
        <taxon>Chlorophyceae</taxon>
        <taxon>CS clade</taxon>
        <taxon>Chlamydomonadales</taxon>
        <taxon>Chlamydomonadales incertae sedis</taxon>
        <taxon>Edaphochlamys</taxon>
    </lineage>
</organism>
<keyword evidence="3" id="KW-1185">Reference proteome</keyword>
<evidence type="ECO:0000313" key="2">
    <source>
        <dbReference type="EMBL" id="KAG2495734.1"/>
    </source>
</evidence>
<evidence type="ECO:0000256" key="1">
    <source>
        <dbReference type="SAM" id="MobiDB-lite"/>
    </source>
</evidence>
<dbReference type="Proteomes" id="UP000612055">
    <property type="component" value="Unassembled WGS sequence"/>
</dbReference>
<proteinExistence type="predicted"/>
<comment type="caution">
    <text evidence="2">The sequence shown here is derived from an EMBL/GenBank/DDBJ whole genome shotgun (WGS) entry which is preliminary data.</text>
</comment>
<protein>
    <submittedName>
        <fullName evidence="2">Uncharacterized protein</fullName>
    </submittedName>
</protein>
<feature type="compositionally biased region" description="Low complexity" evidence="1">
    <location>
        <begin position="178"/>
        <end position="191"/>
    </location>
</feature>
<gene>
    <name evidence="2" type="ORF">HYH03_006332</name>
</gene>
<name>A0A835Y5W5_9CHLO</name>
<feature type="region of interest" description="Disordered" evidence="1">
    <location>
        <begin position="138"/>
        <end position="208"/>
    </location>
</feature>
<sequence>MTWTDEVHENRLQAAIVRASAERKLRKRGLPVPVMPTSNTGPVVAMVALASGLVAWQRWGGFVRSQVFGHPLARQLRTLIFGVGSSAAPRQVATTKSGSAGSSKASSKITARKAQVSVTPAQAAAAAAEARMTSAAGASTSSASSAAASSSSRPAQAPAKQPQASTSAPSPAPPPAEPASTSSSAAAKPSSSGGGGGGSKKKSGKKRR</sequence>
<feature type="compositionally biased region" description="Basic residues" evidence="1">
    <location>
        <begin position="199"/>
        <end position="208"/>
    </location>
</feature>
<feature type="region of interest" description="Disordered" evidence="1">
    <location>
        <begin position="90"/>
        <end position="116"/>
    </location>
</feature>
<reference evidence="2" key="1">
    <citation type="journal article" date="2020" name="bioRxiv">
        <title>Comparative genomics of Chlamydomonas.</title>
        <authorList>
            <person name="Craig R.J."/>
            <person name="Hasan A.R."/>
            <person name="Ness R.W."/>
            <person name="Keightley P.D."/>
        </authorList>
    </citation>
    <scope>NUCLEOTIDE SEQUENCE</scope>
    <source>
        <strain evidence="2">CCAP 11/70</strain>
    </source>
</reference>